<feature type="domain" description="Protein kinase" evidence="13">
    <location>
        <begin position="264"/>
        <end position="519"/>
    </location>
</feature>
<keyword evidence="15" id="KW-1185">Reference proteome</keyword>
<keyword evidence="7 12" id="KW-0547">Nucleotide-binding</keyword>
<dbReference type="GO" id="GO:0004674">
    <property type="term" value="F:protein serine/threonine kinase activity"/>
    <property type="evidence" value="ECO:0007669"/>
    <property type="project" value="UniProtKB-KW"/>
</dbReference>
<dbReference type="Pfam" id="PF00069">
    <property type="entry name" value="Pkinase"/>
    <property type="match status" value="1"/>
</dbReference>
<dbReference type="KEGG" id="uam:UABAM_00328"/>
<name>A0A5S9IJY8_UABAM</name>
<dbReference type="InterPro" id="IPR019734">
    <property type="entry name" value="TPR_rpt"/>
</dbReference>
<evidence type="ECO:0000256" key="12">
    <source>
        <dbReference type="PROSITE-ProRule" id="PRU10141"/>
    </source>
</evidence>
<dbReference type="PROSITE" id="PS50005">
    <property type="entry name" value="TPR"/>
    <property type="match status" value="1"/>
</dbReference>
<dbReference type="Gene3D" id="3.30.200.20">
    <property type="entry name" value="Phosphorylase Kinase, domain 1"/>
    <property type="match status" value="2"/>
</dbReference>
<comment type="subcellular location">
    <subcellularLocation>
        <location evidence="1">Cytoplasm</location>
        <location evidence="1">Cytoskeleton</location>
        <location evidence="1">Microtubule organizing center</location>
        <location evidence="1">Centrosome</location>
    </subcellularLocation>
    <subcellularLocation>
        <location evidence="2">Cytoplasm</location>
        <location evidence="2">Cytoskeleton</location>
        <location evidence="2">Spindle pole</location>
    </subcellularLocation>
</comment>
<keyword evidence="10" id="KW-0963">Cytoplasm</keyword>
<dbReference type="InterPro" id="IPR008271">
    <property type="entry name" value="Ser/Thr_kinase_AS"/>
</dbReference>
<accession>A0A5S9IJY8</accession>
<protein>
    <recommendedName>
        <fullName evidence="4">non-specific serine/threonine protein kinase</fullName>
        <ecNumber evidence="4">2.7.11.1</ecNumber>
    </recommendedName>
</protein>
<proteinExistence type="inferred from homology"/>
<evidence type="ECO:0000256" key="5">
    <source>
        <dbReference type="ARBA" id="ARBA00022527"/>
    </source>
</evidence>
<comment type="similarity">
    <text evidence="3">Belongs to the protein kinase superfamily. NEK Ser/Thr protein kinase family. NIMA subfamily.</text>
</comment>
<dbReference type="SMART" id="SM00028">
    <property type="entry name" value="TPR"/>
    <property type="match status" value="6"/>
</dbReference>
<evidence type="ECO:0000256" key="1">
    <source>
        <dbReference type="ARBA" id="ARBA00004300"/>
    </source>
</evidence>
<evidence type="ECO:0000256" key="7">
    <source>
        <dbReference type="ARBA" id="ARBA00022741"/>
    </source>
</evidence>
<keyword evidence="6" id="KW-0808">Transferase</keyword>
<dbReference type="CDD" id="cd14014">
    <property type="entry name" value="STKc_PknB_like"/>
    <property type="match status" value="1"/>
</dbReference>
<dbReference type="Pfam" id="PF13174">
    <property type="entry name" value="TPR_6"/>
    <property type="match status" value="1"/>
</dbReference>
<keyword evidence="8 14" id="KW-0418">Kinase</keyword>
<dbReference type="InterPro" id="IPR000719">
    <property type="entry name" value="Prot_kinase_dom"/>
</dbReference>
<dbReference type="PANTHER" id="PTHR43289:SF6">
    <property type="entry name" value="SERINE_THREONINE-PROTEIN KINASE NEKL-3"/>
    <property type="match status" value="1"/>
</dbReference>
<evidence type="ECO:0000256" key="8">
    <source>
        <dbReference type="ARBA" id="ARBA00022777"/>
    </source>
</evidence>
<keyword evidence="10" id="KW-0206">Cytoskeleton</keyword>
<dbReference type="InterPro" id="IPR017441">
    <property type="entry name" value="Protein_kinase_ATP_BS"/>
</dbReference>
<dbReference type="OrthoDB" id="9788659at2"/>
<dbReference type="InterPro" id="IPR011009">
    <property type="entry name" value="Kinase-like_dom_sf"/>
</dbReference>
<keyword evidence="5" id="KW-0723">Serine/threonine-protein kinase</keyword>
<keyword evidence="9 12" id="KW-0067">ATP-binding</keyword>
<evidence type="ECO:0000256" key="2">
    <source>
        <dbReference type="ARBA" id="ARBA00004647"/>
    </source>
</evidence>
<organism evidence="14 15">
    <name type="scientific">Uabimicrobium amorphum</name>
    <dbReference type="NCBI Taxonomy" id="2596890"/>
    <lineage>
        <taxon>Bacteria</taxon>
        <taxon>Pseudomonadati</taxon>
        <taxon>Planctomycetota</taxon>
        <taxon>Candidatus Uabimicrobiia</taxon>
        <taxon>Candidatus Uabimicrobiales</taxon>
        <taxon>Candidatus Uabimicrobiaceae</taxon>
        <taxon>Candidatus Uabimicrobium</taxon>
    </lineage>
</organism>
<dbReference type="SUPFAM" id="SSF48452">
    <property type="entry name" value="TPR-like"/>
    <property type="match status" value="3"/>
</dbReference>
<dbReference type="PANTHER" id="PTHR43289">
    <property type="entry name" value="MITOGEN-ACTIVATED PROTEIN KINASE KINASE KINASE 20-RELATED"/>
    <property type="match status" value="1"/>
</dbReference>
<sequence length="1615" mass="189849">MQLRISKNYHVKKCIYRLEDISLFLAQNITSQEQVIVQQLSVKYEKMFLLEYEKLKEDRDQNILHVVDVKVSSKELLAMWRYFPHMSLKQFCNSPQKLPEKISVTLQIIQGIQSILQQSLFSGILHPQNIVYTKQKKIIFFYFGLFTSFPQQESYMPYEDSQRNIYYALGIFIYQIMCGNSPINDAQSIKDDFLQLSYASQHEQILYDTLGEFVRQCLENYQVDFQNTIEFLQGMLDNIVREREQSEKKTLPLKYEGKKKIGKHILENVIGQGASGIVYKAWNEELRRDVAIKILHQNNKRFVVRFKREADVISRLNHPNIVKLYEINLEPPIYFTMQYISGIPIDDFIKLKKLSFREIAEVFVQVLEAMDYAHNQKVIHRDLKPSNILIDEKGCPYIMDFGIAKVEDSYQVTKTGELVGTLFYMSPEQAKMSKNLDSRSDIYSVGIILYQVLTDTLPFIGNTPIQIMHEVATKVPTSPEKLNKHVPVILADICMKAIEKSSDSRYQTAQEMSRDLQYFVQGKYFKVSAFRRKFFHVPQVRMRTIAIFLVVLCAITFFLFPRYEESPALFFHVQSEKYLTQKYDAAYDKDKREIGQRLIVLKVKLKKYKEAIEIYREISQGNLAKKTLFEVAKTYYLLGKNEKALVLLKECSASDIQGEAFYYQGLIFYEKQQFPTAKQFFRKALSHNKNKELIPQTQLYLGICNMKMKNPLDARKQLKAAQKEMAQDIRVWKYLGKSYLPQNFEQQGSREDLQFAYECFTKCIQLDSNTSEYYTLAAQSCLHLREYYEAHRLIKIALGKNAGDVEALNTQLYLSYREPFLQYAGFVLQSQSAANLVKVTEPDLFHSYFAELEKIYRDDFMNRVVALRNKHQKTDLNIFLKPLTKRKLDTKILESITKGLFSLRYQKNLQKQLRQFYKNTTYVAQKRLDKINFELKSFVANENKYNTYYKVAYLYNKIKQSNITHHETISEKQAQKIFEKETKLTIRYATAKVMIHTGQWDFLLKMLQKTPSTVNKIILSCALREVGYYQPLVLKDVFIIAERLHEKDQEFLLALSAKNIAIYSSPLPQQRIKNNVNILKALLHQKNYLVRLCAASSAFSTLYNDEEVRIVAEKILLEAMKNSSPTIRAYSHYHFWNSYYTVKNAPKYMEVLRWGMQDANTEVNACVMNHAGRFTEQMKALQDELIDLAHRNMGNQVALQSIFNLVLIDPSHPKVLMFQNDERYPSFFRIYTFILSKYYFTVYNIGRNPQLLRENVRKLIDKSSQVVYFKKNDIKAFFYYAGASWGFHPLRTMKKEKNPFIIANIIANLKLPRQPSAIIKMMLPNLTRRQKDTVLNEYKNHPSPQVQRSILAVRIAFATLEERYRIYYKVKNASRSRKIAAAEGFYSIIRNGAFPYMYGRQNIQNFLEEASYDNYLQSFYRLMKDAFSKDYNKFLEYKRYLEYALELNPEESRYFYEIALVNDMQKKTTTAIANLKKAVEINPKSSRYKYLLAQMLHEAGHGHSQILPLLFSAEKNTVYTPLLSNIAHLYMDLELWDRAQYVLQKIFLVDPLAINHALDLTKVYVQQNRYQQAEQHLQMLIDIEKRLALNSQDYKPYINERLLKQDSILRNIYRK</sequence>
<dbReference type="PROSITE" id="PS00107">
    <property type="entry name" value="PROTEIN_KINASE_ATP"/>
    <property type="match status" value="1"/>
</dbReference>
<gene>
    <name evidence="14" type="ORF">UABAM_00328</name>
</gene>
<dbReference type="PROSITE" id="PS00108">
    <property type="entry name" value="PROTEIN_KINASE_ST"/>
    <property type="match status" value="1"/>
</dbReference>
<evidence type="ECO:0000256" key="9">
    <source>
        <dbReference type="ARBA" id="ARBA00022840"/>
    </source>
</evidence>
<evidence type="ECO:0000256" key="11">
    <source>
        <dbReference type="PROSITE-ProRule" id="PRU00339"/>
    </source>
</evidence>
<dbReference type="EC" id="2.7.11.1" evidence="4"/>
<dbReference type="InterPro" id="IPR011990">
    <property type="entry name" value="TPR-like_helical_dom_sf"/>
</dbReference>
<dbReference type="FunFam" id="1.10.510.10:FF:000021">
    <property type="entry name" value="Serine/threonine protein kinase"/>
    <property type="match status" value="1"/>
</dbReference>
<dbReference type="GO" id="GO:0005524">
    <property type="term" value="F:ATP binding"/>
    <property type="evidence" value="ECO:0007669"/>
    <property type="project" value="UniProtKB-UniRule"/>
</dbReference>
<dbReference type="SMART" id="SM00220">
    <property type="entry name" value="S_TKc"/>
    <property type="match status" value="1"/>
</dbReference>
<dbReference type="EMBL" id="AP019860">
    <property type="protein sequence ID" value="BBM81985.1"/>
    <property type="molecule type" value="Genomic_DNA"/>
</dbReference>
<reference evidence="14 15" key="1">
    <citation type="submission" date="2019-08" db="EMBL/GenBank/DDBJ databases">
        <title>Complete genome sequence of Candidatus Uab amorphum.</title>
        <authorList>
            <person name="Shiratori T."/>
            <person name="Suzuki S."/>
            <person name="Kakizawa Y."/>
            <person name="Ishida K."/>
        </authorList>
    </citation>
    <scope>NUCLEOTIDE SEQUENCE [LARGE SCALE GENOMIC DNA]</scope>
    <source>
        <strain evidence="14 15">SRT547</strain>
    </source>
</reference>
<evidence type="ECO:0000256" key="6">
    <source>
        <dbReference type="ARBA" id="ARBA00022679"/>
    </source>
</evidence>
<keyword evidence="11" id="KW-0802">TPR repeat</keyword>
<dbReference type="PROSITE" id="PS50011">
    <property type="entry name" value="PROTEIN_KINASE_DOM"/>
    <property type="match status" value="1"/>
</dbReference>
<dbReference type="GO" id="GO:0005813">
    <property type="term" value="C:centrosome"/>
    <property type="evidence" value="ECO:0007669"/>
    <property type="project" value="UniProtKB-SubCell"/>
</dbReference>
<dbReference type="SUPFAM" id="SSF56112">
    <property type="entry name" value="Protein kinase-like (PK-like)"/>
    <property type="match status" value="2"/>
</dbReference>
<evidence type="ECO:0000313" key="14">
    <source>
        <dbReference type="EMBL" id="BBM81985.1"/>
    </source>
</evidence>
<dbReference type="Pfam" id="PF07714">
    <property type="entry name" value="PK_Tyr_Ser-Thr"/>
    <property type="match status" value="1"/>
</dbReference>
<evidence type="ECO:0000256" key="4">
    <source>
        <dbReference type="ARBA" id="ARBA00012513"/>
    </source>
</evidence>
<evidence type="ECO:0000256" key="3">
    <source>
        <dbReference type="ARBA" id="ARBA00010886"/>
    </source>
</evidence>
<dbReference type="Gene3D" id="1.25.40.10">
    <property type="entry name" value="Tetratricopeptide repeat domain"/>
    <property type="match status" value="3"/>
</dbReference>
<evidence type="ECO:0000256" key="10">
    <source>
        <dbReference type="ARBA" id="ARBA00023212"/>
    </source>
</evidence>
<feature type="repeat" description="TPR" evidence="11">
    <location>
        <begin position="658"/>
        <end position="691"/>
    </location>
</feature>
<dbReference type="Proteomes" id="UP000326354">
    <property type="component" value="Chromosome"/>
</dbReference>
<dbReference type="InterPro" id="IPR001245">
    <property type="entry name" value="Ser-Thr/Tyr_kinase_cat_dom"/>
</dbReference>
<dbReference type="Gene3D" id="1.10.510.10">
    <property type="entry name" value="Transferase(Phosphotransferase) domain 1"/>
    <property type="match status" value="2"/>
</dbReference>
<evidence type="ECO:0000259" key="13">
    <source>
        <dbReference type="PROSITE" id="PS50011"/>
    </source>
</evidence>
<dbReference type="RefSeq" id="WP_151966245.1">
    <property type="nucleotide sequence ID" value="NZ_AP019860.1"/>
</dbReference>
<dbReference type="GO" id="GO:0000922">
    <property type="term" value="C:spindle pole"/>
    <property type="evidence" value="ECO:0007669"/>
    <property type="project" value="UniProtKB-SubCell"/>
</dbReference>
<evidence type="ECO:0000313" key="15">
    <source>
        <dbReference type="Proteomes" id="UP000326354"/>
    </source>
</evidence>
<feature type="binding site" evidence="12">
    <location>
        <position position="293"/>
    </location>
    <ligand>
        <name>ATP</name>
        <dbReference type="ChEBI" id="CHEBI:30616"/>
    </ligand>
</feature>